<keyword evidence="3" id="KW-1185">Reference proteome</keyword>
<dbReference type="InterPro" id="IPR008620">
    <property type="entry name" value="FixH"/>
</dbReference>
<sequence length="146" mass="16673">MKLNWGHGILVFFVIFFTWIISFVVFSLGENNDLVTKDYYRQGAEYSLKMETDKRSAVYKDSISIQNENTGVKVLFAASLATDGVEKQIYFYRASDKKHDVTLLVPSGQDGIFIDGDRLVKGRYNVSVSWGKDEGKYMVSKDFVVR</sequence>
<gene>
    <name evidence="2" type="ORF">SAMN06265379_103243</name>
</gene>
<dbReference type="Proteomes" id="UP000319040">
    <property type="component" value="Unassembled WGS sequence"/>
</dbReference>
<keyword evidence="1" id="KW-0472">Membrane</keyword>
<evidence type="ECO:0000313" key="3">
    <source>
        <dbReference type="Proteomes" id="UP000319040"/>
    </source>
</evidence>
<dbReference type="Pfam" id="PF05751">
    <property type="entry name" value="FixH"/>
    <property type="match status" value="1"/>
</dbReference>
<dbReference type="OrthoDB" id="1493774at2"/>
<keyword evidence="1" id="KW-0812">Transmembrane</keyword>
<proteinExistence type="predicted"/>
<organism evidence="2 3">
    <name type="scientific">Saccharicrinis carchari</name>
    <dbReference type="NCBI Taxonomy" id="1168039"/>
    <lineage>
        <taxon>Bacteria</taxon>
        <taxon>Pseudomonadati</taxon>
        <taxon>Bacteroidota</taxon>
        <taxon>Bacteroidia</taxon>
        <taxon>Marinilabiliales</taxon>
        <taxon>Marinilabiliaceae</taxon>
        <taxon>Saccharicrinis</taxon>
    </lineage>
</organism>
<evidence type="ECO:0000256" key="1">
    <source>
        <dbReference type="SAM" id="Phobius"/>
    </source>
</evidence>
<protein>
    <submittedName>
        <fullName evidence="2">FixH protein</fullName>
    </submittedName>
</protein>
<feature type="transmembrane region" description="Helical" evidence="1">
    <location>
        <begin position="6"/>
        <end position="28"/>
    </location>
</feature>
<dbReference type="AlphaFoldDB" id="A0A521CKN5"/>
<accession>A0A521CKN5</accession>
<name>A0A521CKN5_SACCC</name>
<keyword evidence="1" id="KW-1133">Transmembrane helix</keyword>
<dbReference type="RefSeq" id="WP_142532944.1">
    <property type="nucleotide sequence ID" value="NZ_FXTB01000003.1"/>
</dbReference>
<evidence type="ECO:0000313" key="2">
    <source>
        <dbReference type="EMBL" id="SMO59996.1"/>
    </source>
</evidence>
<reference evidence="2 3" key="1">
    <citation type="submission" date="2017-05" db="EMBL/GenBank/DDBJ databases">
        <authorList>
            <person name="Varghese N."/>
            <person name="Submissions S."/>
        </authorList>
    </citation>
    <scope>NUCLEOTIDE SEQUENCE [LARGE SCALE GENOMIC DNA]</scope>
    <source>
        <strain evidence="2 3">DSM 27040</strain>
    </source>
</reference>
<dbReference type="EMBL" id="FXTB01000003">
    <property type="protein sequence ID" value="SMO59996.1"/>
    <property type="molecule type" value="Genomic_DNA"/>
</dbReference>